<organism evidence="1 2">
    <name type="scientific">Hibiscus sabdariffa</name>
    <name type="common">roselle</name>
    <dbReference type="NCBI Taxonomy" id="183260"/>
    <lineage>
        <taxon>Eukaryota</taxon>
        <taxon>Viridiplantae</taxon>
        <taxon>Streptophyta</taxon>
        <taxon>Embryophyta</taxon>
        <taxon>Tracheophyta</taxon>
        <taxon>Spermatophyta</taxon>
        <taxon>Magnoliopsida</taxon>
        <taxon>eudicotyledons</taxon>
        <taxon>Gunneridae</taxon>
        <taxon>Pentapetalae</taxon>
        <taxon>rosids</taxon>
        <taxon>malvids</taxon>
        <taxon>Malvales</taxon>
        <taxon>Malvaceae</taxon>
        <taxon>Malvoideae</taxon>
        <taxon>Hibiscus</taxon>
    </lineage>
</organism>
<gene>
    <name evidence="1" type="ORF">V6N12_076071</name>
</gene>
<comment type="caution">
    <text evidence="1">The sequence shown here is derived from an EMBL/GenBank/DDBJ whole genome shotgun (WGS) entry which is preliminary data.</text>
</comment>
<dbReference type="EMBL" id="JBBPBM010000239">
    <property type="protein sequence ID" value="KAK8499221.1"/>
    <property type="molecule type" value="Genomic_DNA"/>
</dbReference>
<protein>
    <submittedName>
        <fullName evidence="1">Uncharacterized protein</fullName>
    </submittedName>
</protein>
<dbReference type="Proteomes" id="UP001472677">
    <property type="component" value="Unassembled WGS sequence"/>
</dbReference>
<name>A0ABR2AY60_9ROSI</name>
<proteinExistence type="predicted"/>
<evidence type="ECO:0000313" key="1">
    <source>
        <dbReference type="EMBL" id="KAK8499221.1"/>
    </source>
</evidence>
<sequence length="166" mass="18724">MGCIKGLVCLGCLRNTCKKAIPDLLSILSSHALGHRSRDHTKSLIFFGRPRSEAARPIGRGLNMLDCKGEGEGEERIDSVFVFFLFLFQVGGRESITKTDRDVLTRMNKKERDFGKGLLDTGLHKQGLNKGEWKALFLSKRETVAGKEKERKSNWLQGNWLEEICV</sequence>
<reference evidence="1 2" key="1">
    <citation type="journal article" date="2024" name="G3 (Bethesda)">
        <title>Genome assembly of Hibiscus sabdariffa L. provides insights into metabolisms of medicinal natural products.</title>
        <authorList>
            <person name="Kim T."/>
        </authorList>
    </citation>
    <scope>NUCLEOTIDE SEQUENCE [LARGE SCALE GENOMIC DNA]</scope>
    <source>
        <strain evidence="1">TK-2024</strain>
        <tissue evidence="1">Old leaves</tissue>
    </source>
</reference>
<evidence type="ECO:0000313" key="2">
    <source>
        <dbReference type="Proteomes" id="UP001472677"/>
    </source>
</evidence>
<accession>A0ABR2AY60</accession>
<keyword evidence="2" id="KW-1185">Reference proteome</keyword>